<dbReference type="FunFam" id="1.10.630.10:FF:000238">
    <property type="entry name" value="Cytochrome P450 2A6"/>
    <property type="match status" value="1"/>
</dbReference>
<evidence type="ECO:0008006" key="18">
    <source>
        <dbReference type="Google" id="ProtNLM"/>
    </source>
</evidence>
<dbReference type="CDD" id="cd20651">
    <property type="entry name" value="CYP15A1-like"/>
    <property type="match status" value="1"/>
</dbReference>
<evidence type="ECO:0000313" key="16">
    <source>
        <dbReference type="EMBL" id="KAF2880072.1"/>
    </source>
</evidence>
<evidence type="ECO:0000256" key="7">
    <source>
        <dbReference type="ARBA" id="ARBA00022723"/>
    </source>
</evidence>
<evidence type="ECO:0000256" key="1">
    <source>
        <dbReference type="ARBA" id="ARBA00001971"/>
    </source>
</evidence>
<dbReference type="GO" id="GO:0005506">
    <property type="term" value="F:iron ion binding"/>
    <property type="evidence" value="ECO:0007669"/>
    <property type="project" value="InterPro"/>
</dbReference>
<organism evidence="16 17">
    <name type="scientific">Ignelater luminosus</name>
    <name type="common">Cucubano</name>
    <name type="synonym">Pyrophorus luminosus</name>
    <dbReference type="NCBI Taxonomy" id="2038154"/>
    <lineage>
        <taxon>Eukaryota</taxon>
        <taxon>Metazoa</taxon>
        <taxon>Ecdysozoa</taxon>
        <taxon>Arthropoda</taxon>
        <taxon>Hexapoda</taxon>
        <taxon>Insecta</taxon>
        <taxon>Pterygota</taxon>
        <taxon>Neoptera</taxon>
        <taxon>Endopterygota</taxon>
        <taxon>Coleoptera</taxon>
        <taxon>Polyphaga</taxon>
        <taxon>Elateriformia</taxon>
        <taxon>Elateroidea</taxon>
        <taxon>Elateridae</taxon>
        <taxon>Agrypninae</taxon>
        <taxon>Pyrophorini</taxon>
        <taxon>Ignelater</taxon>
    </lineage>
</organism>
<gene>
    <name evidence="16" type="ORF">ILUMI_26084</name>
</gene>
<comment type="cofactor">
    <cofactor evidence="1 14">
        <name>heme</name>
        <dbReference type="ChEBI" id="CHEBI:30413"/>
    </cofactor>
</comment>
<keyword evidence="10 15" id="KW-0560">Oxidoreductase</keyword>
<evidence type="ECO:0000256" key="9">
    <source>
        <dbReference type="ARBA" id="ARBA00022848"/>
    </source>
</evidence>
<evidence type="ECO:0000256" key="8">
    <source>
        <dbReference type="ARBA" id="ARBA00022824"/>
    </source>
</evidence>
<evidence type="ECO:0000256" key="14">
    <source>
        <dbReference type="PIRSR" id="PIRSR602401-1"/>
    </source>
</evidence>
<dbReference type="OrthoDB" id="3934656at2759"/>
<keyword evidence="9" id="KW-0492">Microsome</keyword>
<dbReference type="EMBL" id="VTPC01091030">
    <property type="protein sequence ID" value="KAF2880072.1"/>
    <property type="molecule type" value="Genomic_DNA"/>
</dbReference>
<dbReference type="InterPro" id="IPR036396">
    <property type="entry name" value="Cyt_P450_sf"/>
</dbReference>
<evidence type="ECO:0000256" key="12">
    <source>
        <dbReference type="ARBA" id="ARBA00023033"/>
    </source>
</evidence>
<dbReference type="PRINTS" id="PR00463">
    <property type="entry name" value="EP450I"/>
</dbReference>
<keyword evidence="17" id="KW-1185">Reference proteome</keyword>
<evidence type="ECO:0000256" key="6">
    <source>
        <dbReference type="ARBA" id="ARBA00022617"/>
    </source>
</evidence>
<dbReference type="Proteomes" id="UP000801492">
    <property type="component" value="Unassembled WGS sequence"/>
</dbReference>
<dbReference type="Gene3D" id="1.10.630.10">
    <property type="entry name" value="Cytochrome P450"/>
    <property type="match status" value="1"/>
</dbReference>
<accession>A0A8K0C962</accession>
<keyword evidence="13" id="KW-0472">Membrane</keyword>
<name>A0A8K0C962_IGNLU</name>
<dbReference type="GO" id="GO:0008395">
    <property type="term" value="F:steroid hydroxylase activity"/>
    <property type="evidence" value="ECO:0007669"/>
    <property type="project" value="TreeGrafter"/>
</dbReference>
<keyword evidence="12 15" id="KW-0503">Monooxygenase</keyword>
<evidence type="ECO:0000256" key="5">
    <source>
        <dbReference type="ARBA" id="ARBA00010617"/>
    </source>
</evidence>
<evidence type="ECO:0000256" key="3">
    <source>
        <dbReference type="ARBA" id="ARBA00004174"/>
    </source>
</evidence>
<keyword evidence="8" id="KW-0256">Endoplasmic reticulum</keyword>
<comment type="similarity">
    <text evidence="5 15">Belongs to the cytochrome P450 family.</text>
</comment>
<protein>
    <recommendedName>
        <fullName evidence="18">Cytochrome P450</fullName>
    </recommendedName>
</protein>
<dbReference type="PANTHER" id="PTHR24300:SF376">
    <property type="entry name" value="CYTOCHROME P450 15A1"/>
    <property type="match status" value="1"/>
</dbReference>
<dbReference type="InterPro" id="IPR050182">
    <property type="entry name" value="Cytochrome_P450_fam2"/>
</dbReference>
<evidence type="ECO:0000256" key="15">
    <source>
        <dbReference type="RuleBase" id="RU000461"/>
    </source>
</evidence>
<keyword evidence="6 14" id="KW-0349">Heme</keyword>
<dbReference type="PROSITE" id="PS00086">
    <property type="entry name" value="CYTOCHROME_P450"/>
    <property type="match status" value="1"/>
</dbReference>
<keyword evidence="7 14" id="KW-0479">Metal-binding</keyword>
<comment type="subcellular location">
    <subcellularLocation>
        <location evidence="4">Endoplasmic reticulum membrane</location>
        <topology evidence="4">Peripheral membrane protein</topology>
    </subcellularLocation>
    <subcellularLocation>
        <location evidence="3">Microsome membrane</location>
        <topology evidence="3">Peripheral membrane protein</topology>
    </subcellularLocation>
</comment>
<dbReference type="InterPro" id="IPR017972">
    <property type="entry name" value="Cyt_P450_CS"/>
</dbReference>
<evidence type="ECO:0000256" key="11">
    <source>
        <dbReference type="ARBA" id="ARBA00023004"/>
    </source>
</evidence>
<evidence type="ECO:0000256" key="4">
    <source>
        <dbReference type="ARBA" id="ARBA00004406"/>
    </source>
</evidence>
<proteinExistence type="inferred from homology"/>
<keyword evidence="11 14" id="KW-0408">Iron</keyword>
<dbReference type="PRINTS" id="PR00385">
    <property type="entry name" value="P450"/>
</dbReference>
<dbReference type="AlphaFoldDB" id="A0A8K0C962"/>
<comment type="function">
    <text evidence="2">May be involved in the metabolism of insect hormones and in the breakdown of synthetic insecticides.</text>
</comment>
<dbReference type="GO" id="GO:0006805">
    <property type="term" value="P:xenobiotic metabolic process"/>
    <property type="evidence" value="ECO:0007669"/>
    <property type="project" value="TreeGrafter"/>
</dbReference>
<evidence type="ECO:0000313" key="17">
    <source>
        <dbReference type="Proteomes" id="UP000801492"/>
    </source>
</evidence>
<evidence type="ECO:0000256" key="10">
    <source>
        <dbReference type="ARBA" id="ARBA00023002"/>
    </source>
</evidence>
<evidence type="ECO:0000256" key="13">
    <source>
        <dbReference type="ARBA" id="ARBA00023136"/>
    </source>
</evidence>
<sequence length="497" mass="57109">MRCTTSDLEEEEMLYPKDKNTVVMTKIKLKKRPPWLPIVGNIPRVKELSKALGGQHLALLELAKEFKTNVLGLKLGNNTVVTVFSASTIKEVLTGEEYEGRPNNFFIRLRCFGERRGITCMDGPFWMMQRSFVVKHLRSLGFGKKVMEMKIKEELYDILKIISSNGEKLHIGRILSQAVINVLWSLTAGKRITRGDPHFNKLLDLLTKRSRAFDMSGGVLNQHPWLRFIAPEKTGYNLINQLNAELKDFFMDTINEHHKTWTKDRNDDLIYSFISEMKQANGYSKVFTDDQLLMVCLDLFIAGSQTSSNTIDFAILMMLLHPDIQTEAQKILDDVCEENNKIEYIDRYKVPYIEAVLSETQRYCGVTPVIGPRRVLKDTVLDGYCIPKETTVLIHTYALHMNKEIWGDPEVFRPERFLDSEGKLILHDSLIPFGLGKRRCLGESLARNCMFIFFSEILRNYTIRPVEDLPMPTGKPLPGLTLSPEKYFAQFIPRQVS</sequence>
<dbReference type="SUPFAM" id="SSF48264">
    <property type="entry name" value="Cytochrome P450"/>
    <property type="match status" value="1"/>
</dbReference>
<dbReference type="Pfam" id="PF00067">
    <property type="entry name" value="p450"/>
    <property type="match status" value="1"/>
</dbReference>
<dbReference type="GO" id="GO:0006082">
    <property type="term" value="P:organic acid metabolic process"/>
    <property type="evidence" value="ECO:0007669"/>
    <property type="project" value="TreeGrafter"/>
</dbReference>
<dbReference type="GO" id="GO:0016712">
    <property type="term" value="F:oxidoreductase activity, acting on paired donors, with incorporation or reduction of molecular oxygen, reduced flavin or flavoprotein as one donor, and incorporation of one atom of oxygen"/>
    <property type="evidence" value="ECO:0007669"/>
    <property type="project" value="TreeGrafter"/>
</dbReference>
<dbReference type="InterPro" id="IPR001128">
    <property type="entry name" value="Cyt_P450"/>
</dbReference>
<dbReference type="InterPro" id="IPR002401">
    <property type="entry name" value="Cyt_P450_E_grp-I"/>
</dbReference>
<reference evidence="16" key="1">
    <citation type="submission" date="2019-08" db="EMBL/GenBank/DDBJ databases">
        <title>The genome of the North American firefly Photinus pyralis.</title>
        <authorList>
            <consortium name="Photinus pyralis genome working group"/>
            <person name="Fallon T.R."/>
            <person name="Sander Lower S.E."/>
            <person name="Weng J.-K."/>
        </authorList>
    </citation>
    <scope>NUCLEOTIDE SEQUENCE</scope>
    <source>
        <strain evidence="16">TRF0915ILg1</strain>
        <tissue evidence="16">Whole body</tissue>
    </source>
</reference>
<feature type="binding site" description="axial binding residue" evidence="14">
    <location>
        <position position="440"/>
    </location>
    <ligand>
        <name>heme</name>
        <dbReference type="ChEBI" id="CHEBI:30413"/>
    </ligand>
    <ligandPart>
        <name>Fe</name>
        <dbReference type="ChEBI" id="CHEBI:18248"/>
    </ligandPart>
</feature>
<dbReference type="PANTHER" id="PTHR24300">
    <property type="entry name" value="CYTOCHROME P450 508A4-RELATED"/>
    <property type="match status" value="1"/>
</dbReference>
<dbReference type="GO" id="GO:0020037">
    <property type="term" value="F:heme binding"/>
    <property type="evidence" value="ECO:0007669"/>
    <property type="project" value="InterPro"/>
</dbReference>
<comment type="caution">
    <text evidence="16">The sequence shown here is derived from an EMBL/GenBank/DDBJ whole genome shotgun (WGS) entry which is preliminary data.</text>
</comment>
<dbReference type="GO" id="GO:0005789">
    <property type="term" value="C:endoplasmic reticulum membrane"/>
    <property type="evidence" value="ECO:0007669"/>
    <property type="project" value="UniProtKB-SubCell"/>
</dbReference>
<evidence type="ECO:0000256" key="2">
    <source>
        <dbReference type="ARBA" id="ARBA00003690"/>
    </source>
</evidence>